<dbReference type="InterPro" id="IPR024344">
    <property type="entry name" value="MDMPI_metal-binding"/>
</dbReference>
<reference evidence="2 3" key="1">
    <citation type="submission" date="2016-02" db="EMBL/GenBank/DDBJ databases">
        <authorList>
            <person name="Teng J.L."/>
            <person name="Tang Y."/>
            <person name="Huang Y."/>
            <person name="Guo F."/>
            <person name="Wei W."/>
            <person name="Chen J.H."/>
            <person name="Wong S.Y."/>
            <person name="Lau S.K."/>
            <person name="Woo P.C."/>
        </authorList>
    </citation>
    <scope>NUCLEOTIDE SEQUENCE [LARGE SCALE GENOMIC DNA]</scope>
    <source>
        <strain evidence="2 3">JCM 13375</strain>
    </source>
</reference>
<accession>A0A137ZCI5</accession>
<feature type="domain" description="Mycothiol-dependent maleylpyruvate isomerase metal-binding" evidence="1">
    <location>
        <begin position="14"/>
        <end position="127"/>
    </location>
</feature>
<comment type="caution">
    <text evidence="2">The sequence shown here is derived from an EMBL/GenBank/DDBJ whole genome shotgun (WGS) entry which is preliminary data.</text>
</comment>
<dbReference type="Pfam" id="PF11716">
    <property type="entry name" value="MDMPI_N"/>
    <property type="match status" value="1"/>
</dbReference>
<dbReference type="Proteomes" id="UP000070409">
    <property type="component" value="Unassembled WGS sequence"/>
</dbReference>
<dbReference type="RefSeq" id="WP_068746282.1">
    <property type="nucleotide sequence ID" value="NZ_LSRE01000023.1"/>
</dbReference>
<proteinExistence type="predicted"/>
<gene>
    <name evidence="2" type="ORF">AXK61_04395</name>
</gene>
<dbReference type="SUPFAM" id="SSF109854">
    <property type="entry name" value="DinB/YfiT-like putative metalloenzymes"/>
    <property type="match status" value="1"/>
</dbReference>
<protein>
    <recommendedName>
        <fullName evidence="1">Mycothiol-dependent maleylpyruvate isomerase metal-binding domain-containing protein</fullName>
    </recommendedName>
</protein>
<name>A0A137ZCI5_9ACTN</name>
<keyword evidence="3" id="KW-1185">Reference proteome</keyword>
<evidence type="ECO:0000259" key="1">
    <source>
        <dbReference type="Pfam" id="PF11716"/>
    </source>
</evidence>
<sequence length="189" mass="19887">MTELSTLSPAERHRAAAATFAGVAAAITDWDAQTPVPEWKAREVVGHLVEWLPGFLGMTGVELPGAPSDAAEPAAAFGQLTEAVQALLDAPDASRIVSTQMFGDKPVDGLIDQFYTADVFMHTWDLARSNGITPDLDPVFARTLHGGLEAMGPMLQQSGQFGAPIPVPDGTDEVTALMAFIGRAPDFGA</sequence>
<dbReference type="InterPro" id="IPR034660">
    <property type="entry name" value="DinB/YfiT-like"/>
</dbReference>
<dbReference type="EMBL" id="LSRE01000023">
    <property type="protein sequence ID" value="KXO95897.1"/>
    <property type="molecule type" value="Genomic_DNA"/>
</dbReference>
<organism evidence="2 3">
    <name type="scientific">Tsukamurella pseudospumae</name>
    <dbReference type="NCBI Taxonomy" id="239498"/>
    <lineage>
        <taxon>Bacteria</taxon>
        <taxon>Bacillati</taxon>
        <taxon>Actinomycetota</taxon>
        <taxon>Actinomycetes</taxon>
        <taxon>Mycobacteriales</taxon>
        <taxon>Tsukamurellaceae</taxon>
        <taxon>Tsukamurella</taxon>
    </lineage>
</organism>
<evidence type="ECO:0000313" key="3">
    <source>
        <dbReference type="Proteomes" id="UP000070409"/>
    </source>
</evidence>
<evidence type="ECO:0000313" key="2">
    <source>
        <dbReference type="EMBL" id="KXO95897.1"/>
    </source>
</evidence>